<name>A0A7S1C605_9STRA</name>
<dbReference type="PANTHER" id="PTHR10709:SF2">
    <property type="entry name" value="ACTIN-RELATED PROTEIN 2_3 COMPLEX SUBUNIT"/>
    <property type="match status" value="1"/>
</dbReference>
<evidence type="ECO:0000256" key="3">
    <source>
        <dbReference type="ARBA" id="ARBA00022490"/>
    </source>
</evidence>
<dbReference type="SUPFAM" id="SSF50978">
    <property type="entry name" value="WD40 repeat-like"/>
    <property type="match status" value="1"/>
</dbReference>
<comment type="subcellular location">
    <subcellularLocation>
        <location evidence="1">Cytoplasm</location>
        <location evidence="1">Cytoskeleton</location>
    </subcellularLocation>
</comment>
<dbReference type="GO" id="GO:0005885">
    <property type="term" value="C:Arp2/3 protein complex"/>
    <property type="evidence" value="ECO:0007669"/>
    <property type="project" value="UniProtKB-UniRule"/>
</dbReference>
<evidence type="ECO:0000256" key="6">
    <source>
        <dbReference type="ARBA" id="ARBA00023203"/>
    </source>
</evidence>
<evidence type="ECO:0000256" key="9">
    <source>
        <dbReference type="PROSITE-ProRule" id="PRU00221"/>
    </source>
</evidence>
<keyword evidence="4 9" id="KW-0853">WD repeat</keyword>
<dbReference type="InterPro" id="IPR001680">
    <property type="entry name" value="WD40_rpt"/>
</dbReference>
<dbReference type="SMART" id="SM00320">
    <property type="entry name" value="WD40"/>
    <property type="match status" value="5"/>
</dbReference>
<proteinExistence type="inferred from homology"/>
<dbReference type="PANTHER" id="PTHR10709">
    <property type="entry name" value="ACTIN-RELATED PROTEIN 2/3 COMPLEX SUBUNIT 1"/>
    <property type="match status" value="1"/>
</dbReference>
<dbReference type="GO" id="GO:0034314">
    <property type="term" value="P:Arp2/3 complex-mediated actin nucleation"/>
    <property type="evidence" value="ECO:0007669"/>
    <property type="project" value="UniProtKB-UniRule"/>
</dbReference>
<dbReference type="Pfam" id="PF00400">
    <property type="entry name" value="WD40"/>
    <property type="match status" value="2"/>
</dbReference>
<keyword evidence="3 8" id="KW-0963">Cytoplasm</keyword>
<dbReference type="InterPro" id="IPR036322">
    <property type="entry name" value="WD40_repeat_dom_sf"/>
</dbReference>
<evidence type="ECO:0000256" key="7">
    <source>
        <dbReference type="ARBA" id="ARBA00023212"/>
    </source>
</evidence>
<feature type="repeat" description="WD" evidence="9">
    <location>
        <begin position="57"/>
        <end position="98"/>
    </location>
</feature>
<evidence type="ECO:0000256" key="4">
    <source>
        <dbReference type="ARBA" id="ARBA00022574"/>
    </source>
</evidence>
<sequence length="387" mass="42274">MPVESKDGAHWLAPTITAHAWSADRKQLALCPNTTEVWIYTGCDNPDASRWTRSHVLKEHDMEVCDIDWCESTNKIVTCSEDRNAFVWTYDAGERKWKPSIVILRIERAALACVWSPNGRKFAVASGSKCVPVCHFEEEHDWWVSDQIKKHKSTVLSVAWHPNSQLLATACTDFKCRIFNAFNDAVDEAPDSGPFAAVSDTFGDLYMELDMSKGWVEDVAWCPSGDKLAFVGHDASVVFVHLAADPSESAVQVLRTRGLPFTQVEFATDTAVVAAGHDFNPALFVVDGSGYWSFVDNLDRKKEGGDDSKASSSFGAARAMFAAKASKGTATATDGKVWTKHQAAITSMQVYSPPGAPRSAFSTSGIDGRVVMWDLRKAGIPLAGTGL</sequence>
<dbReference type="InterPro" id="IPR015943">
    <property type="entry name" value="WD40/YVTN_repeat-like_dom_sf"/>
</dbReference>
<comment type="similarity">
    <text evidence="2 8">Belongs to the WD repeat ARPC1 family.</text>
</comment>
<evidence type="ECO:0000256" key="2">
    <source>
        <dbReference type="ARBA" id="ARBA00006260"/>
    </source>
</evidence>
<dbReference type="PIRSF" id="PIRSF038093">
    <property type="entry name" value="ARP2/3_su1"/>
    <property type="match status" value="1"/>
</dbReference>
<evidence type="ECO:0000256" key="1">
    <source>
        <dbReference type="ARBA" id="ARBA00004245"/>
    </source>
</evidence>
<evidence type="ECO:0000256" key="5">
    <source>
        <dbReference type="ARBA" id="ARBA00022737"/>
    </source>
</evidence>
<dbReference type="PROSITE" id="PS50082">
    <property type="entry name" value="WD_REPEATS_2"/>
    <property type="match status" value="2"/>
</dbReference>
<keyword evidence="6 8" id="KW-0009">Actin-binding</keyword>
<comment type="function">
    <text evidence="8">Functions as component of the Arp2/3 complex which is involved in regulation of actin polymerization and together with an activating nucleation-promoting factor (NPF) mediates the formation of branched actin networks.</text>
</comment>
<evidence type="ECO:0000313" key="10">
    <source>
        <dbReference type="EMBL" id="CAD8908833.1"/>
    </source>
</evidence>
<dbReference type="Gene3D" id="2.130.10.10">
    <property type="entry name" value="YVTN repeat-like/Quinoprotein amine dehydrogenase"/>
    <property type="match status" value="1"/>
</dbReference>
<gene>
    <name evidence="10" type="ORF">BSP0115_LOCUS2037</name>
</gene>
<feature type="repeat" description="WD" evidence="9">
    <location>
        <begin position="148"/>
        <end position="180"/>
    </location>
</feature>
<protein>
    <recommendedName>
        <fullName evidence="8">Actin-related protein 2/3 complex subunit</fullName>
    </recommendedName>
</protein>
<dbReference type="EMBL" id="HBFS01002927">
    <property type="protein sequence ID" value="CAD8908833.1"/>
    <property type="molecule type" value="Transcribed_RNA"/>
</dbReference>
<keyword evidence="7 8" id="KW-0206">Cytoskeleton</keyword>
<dbReference type="AlphaFoldDB" id="A0A7S1C605"/>
<organism evidence="10">
    <name type="scientific">Bicosoecida sp. CB-2014</name>
    <dbReference type="NCBI Taxonomy" id="1486930"/>
    <lineage>
        <taxon>Eukaryota</taxon>
        <taxon>Sar</taxon>
        <taxon>Stramenopiles</taxon>
        <taxon>Bigyra</taxon>
        <taxon>Opalozoa</taxon>
        <taxon>Bicosoecida</taxon>
    </lineage>
</organism>
<dbReference type="InterPro" id="IPR017383">
    <property type="entry name" value="ARPC1"/>
</dbReference>
<dbReference type="GO" id="GO:0051015">
    <property type="term" value="F:actin filament binding"/>
    <property type="evidence" value="ECO:0007669"/>
    <property type="project" value="TreeGrafter"/>
</dbReference>
<keyword evidence="5" id="KW-0677">Repeat</keyword>
<reference evidence="10" key="1">
    <citation type="submission" date="2021-01" db="EMBL/GenBank/DDBJ databases">
        <authorList>
            <person name="Corre E."/>
            <person name="Pelletier E."/>
            <person name="Niang G."/>
            <person name="Scheremetjew M."/>
            <person name="Finn R."/>
            <person name="Kale V."/>
            <person name="Holt S."/>
            <person name="Cochrane G."/>
            <person name="Meng A."/>
            <person name="Brown T."/>
            <person name="Cohen L."/>
        </authorList>
    </citation>
    <scope>NUCLEOTIDE SEQUENCE</scope>
    <source>
        <strain evidence="10">Ms1</strain>
    </source>
</reference>
<accession>A0A7S1C605</accession>
<evidence type="ECO:0000256" key="8">
    <source>
        <dbReference type="PIRNR" id="PIRNR038093"/>
    </source>
</evidence>